<proteinExistence type="inferred from homology"/>
<feature type="transmembrane region" description="Helical" evidence="8">
    <location>
        <begin position="357"/>
        <end position="378"/>
    </location>
</feature>
<name>A0A918WYL2_9ACTN</name>
<feature type="transmembrane region" description="Helical" evidence="8">
    <location>
        <begin position="212"/>
        <end position="231"/>
    </location>
</feature>
<evidence type="ECO:0000256" key="5">
    <source>
        <dbReference type="ARBA" id="ARBA00022989"/>
    </source>
</evidence>
<dbReference type="EMBL" id="BMVC01000007">
    <property type="protein sequence ID" value="GHC96588.1"/>
    <property type="molecule type" value="Genomic_DNA"/>
</dbReference>
<protein>
    <submittedName>
        <fullName evidence="9">Allantoin permease</fullName>
    </submittedName>
</protein>
<accession>A0A918WYL2</accession>
<feature type="transmembrane region" description="Helical" evidence="8">
    <location>
        <begin position="251"/>
        <end position="273"/>
    </location>
</feature>
<evidence type="ECO:0000256" key="3">
    <source>
        <dbReference type="ARBA" id="ARBA00022448"/>
    </source>
</evidence>
<keyword evidence="6 7" id="KW-0472">Membrane</keyword>
<feature type="transmembrane region" description="Helical" evidence="8">
    <location>
        <begin position="151"/>
        <end position="173"/>
    </location>
</feature>
<reference evidence="9" key="1">
    <citation type="journal article" date="2014" name="Int. J. Syst. Evol. Microbiol.">
        <title>Complete genome sequence of Corynebacterium casei LMG S-19264T (=DSM 44701T), isolated from a smear-ripened cheese.</title>
        <authorList>
            <consortium name="US DOE Joint Genome Institute (JGI-PGF)"/>
            <person name="Walter F."/>
            <person name="Albersmeier A."/>
            <person name="Kalinowski J."/>
            <person name="Ruckert C."/>
        </authorList>
    </citation>
    <scope>NUCLEOTIDE SEQUENCE</scope>
    <source>
        <strain evidence="9">JCM 4637</strain>
    </source>
</reference>
<evidence type="ECO:0000256" key="2">
    <source>
        <dbReference type="ARBA" id="ARBA00008974"/>
    </source>
</evidence>
<dbReference type="AlphaFoldDB" id="A0A918WYL2"/>
<organism evidence="9 10">
    <name type="scientific">Streptomyces finlayi</name>
    <dbReference type="NCBI Taxonomy" id="67296"/>
    <lineage>
        <taxon>Bacteria</taxon>
        <taxon>Bacillati</taxon>
        <taxon>Actinomycetota</taxon>
        <taxon>Actinomycetes</taxon>
        <taxon>Kitasatosporales</taxon>
        <taxon>Streptomycetaceae</taxon>
        <taxon>Streptomyces</taxon>
    </lineage>
</organism>
<feature type="transmembrane region" description="Helical" evidence="8">
    <location>
        <begin position="409"/>
        <end position="428"/>
    </location>
</feature>
<dbReference type="Gene3D" id="1.10.4160.10">
    <property type="entry name" value="Hydantoin permease"/>
    <property type="match status" value="1"/>
</dbReference>
<dbReference type="InterPro" id="IPR001248">
    <property type="entry name" value="Pur-cyt_permease"/>
</dbReference>
<evidence type="ECO:0000256" key="4">
    <source>
        <dbReference type="ARBA" id="ARBA00022692"/>
    </source>
</evidence>
<evidence type="ECO:0000256" key="1">
    <source>
        <dbReference type="ARBA" id="ARBA00004141"/>
    </source>
</evidence>
<evidence type="ECO:0000256" key="7">
    <source>
        <dbReference type="PIRNR" id="PIRNR002744"/>
    </source>
</evidence>
<feature type="transmembrane region" description="Helical" evidence="8">
    <location>
        <begin position="440"/>
        <end position="462"/>
    </location>
</feature>
<keyword evidence="4 8" id="KW-0812">Transmembrane</keyword>
<feature type="transmembrane region" description="Helical" evidence="8">
    <location>
        <begin position="65"/>
        <end position="88"/>
    </location>
</feature>
<comment type="subcellular location">
    <subcellularLocation>
        <location evidence="1">Membrane</location>
        <topology evidence="1">Multi-pass membrane protein</topology>
    </subcellularLocation>
</comment>
<feature type="transmembrane region" description="Helical" evidence="8">
    <location>
        <begin position="332"/>
        <end position="351"/>
    </location>
</feature>
<dbReference type="InterPro" id="IPR026030">
    <property type="entry name" value="Pur-cyt_permease_Fcy2/21/22"/>
</dbReference>
<evidence type="ECO:0000256" key="6">
    <source>
        <dbReference type="ARBA" id="ARBA00023136"/>
    </source>
</evidence>
<dbReference type="PIRSF" id="PIRSF002744">
    <property type="entry name" value="Pur-cyt_permease"/>
    <property type="match status" value="1"/>
</dbReference>
<dbReference type="PANTHER" id="PTHR31806:SF1">
    <property type="entry name" value="PURINE-CYTOSINE PERMEASE FCY2-RELATED"/>
    <property type="match status" value="1"/>
</dbReference>
<feature type="transmembrane region" description="Helical" evidence="8">
    <location>
        <begin position="293"/>
        <end position="311"/>
    </location>
</feature>
<dbReference type="Pfam" id="PF02133">
    <property type="entry name" value="Transp_cyt_pur"/>
    <property type="match status" value="1"/>
</dbReference>
<evidence type="ECO:0000313" key="9">
    <source>
        <dbReference type="EMBL" id="GHC96588.1"/>
    </source>
</evidence>
<feature type="transmembrane region" description="Helical" evidence="8">
    <location>
        <begin position="180"/>
        <end position="200"/>
    </location>
</feature>
<evidence type="ECO:0000256" key="8">
    <source>
        <dbReference type="SAM" id="Phobius"/>
    </source>
</evidence>
<dbReference type="RefSeq" id="WP_189824646.1">
    <property type="nucleotide sequence ID" value="NZ_BMVC01000007.1"/>
</dbReference>
<dbReference type="Proteomes" id="UP000638353">
    <property type="component" value="Unassembled WGS sequence"/>
</dbReference>
<keyword evidence="5 8" id="KW-1133">Transmembrane helix</keyword>
<dbReference type="PANTHER" id="PTHR31806">
    <property type="entry name" value="PURINE-CYTOSINE PERMEASE FCY2-RELATED"/>
    <property type="match status" value="1"/>
</dbReference>
<keyword evidence="3 7" id="KW-0813">Transport</keyword>
<comment type="similarity">
    <text evidence="2 7">Belongs to the purine-cytosine permease (2.A.39) family.</text>
</comment>
<feature type="transmembrane region" description="Helical" evidence="8">
    <location>
        <begin position="115"/>
        <end position="139"/>
    </location>
</feature>
<gene>
    <name evidence="9" type="ORF">GCM10010334_36880</name>
</gene>
<reference evidence="9" key="2">
    <citation type="submission" date="2020-09" db="EMBL/GenBank/DDBJ databases">
        <authorList>
            <person name="Sun Q."/>
            <person name="Ohkuma M."/>
        </authorList>
    </citation>
    <scope>NUCLEOTIDE SEQUENCE</scope>
    <source>
        <strain evidence="9">JCM 4637</strain>
    </source>
</reference>
<feature type="transmembrane region" description="Helical" evidence="8">
    <location>
        <begin position="38"/>
        <end position="59"/>
    </location>
</feature>
<dbReference type="GO" id="GO:0022857">
    <property type="term" value="F:transmembrane transporter activity"/>
    <property type="evidence" value="ECO:0007669"/>
    <property type="project" value="InterPro"/>
</dbReference>
<sequence>MAEAPAPGAPSASSAFTVEQRGIDAVPTAERHGKPIRLLWLWAGTNTTVFTVVYGALVVSFGLSFVQAVALIVIGNLLGFAVTGLTSLQGPATGTSTHSVSRASFGPRGGRLPALFGWITLVGFEAGGMVLIALAGIALLDQAGIEASATVKILVILAAAALQMLLPMAGYHLIMQAQKYFAYVFAAMFAVMAILVAPKVEPGAPAAESPTLATISLVLALVTASGGLSWASMGSDYSRYLPADSSKKKVFACAALGGMVPNILLQILGAAVATVTVNASDPISGLPEVLPGWFVVPYLLLAVVTLLAVNTTDMYSSGLNLLAAGIRIKRSAVVWIDLSLCTGITVWAVFSDSFYSLLSQFLSLVVLWLGPWAAVYLVDWALRRGRYDVPSLFPDETGAKGLYWGRGGIRPQAVLAFALGVLAAVLWLNSEAFQGPLSKAANGLDLSVFAGALVAGVAYWLLAAKDVRTEAAALAPVHETV</sequence>
<comment type="caution">
    <text evidence="9">The sequence shown here is derived from an EMBL/GenBank/DDBJ whole genome shotgun (WGS) entry which is preliminary data.</text>
</comment>
<dbReference type="GO" id="GO:0005886">
    <property type="term" value="C:plasma membrane"/>
    <property type="evidence" value="ECO:0007669"/>
    <property type="project" value="TreeGrafter"/>
</dbReference>
<evidence type="ECO:0000313" key="10">
    <source>
        <dbReference type="Proteomes" id="UP000638353"/>
    </source>
</evidence>